<dbReference type="RefSeq" id="WP_248650869.1">
    <property type="nucleotide sequence ID" value="NZ_CP096659.1"/>
</dbReference>
<protein>
    <submittedName>
        <fullName evidence="3">Uncharacterized protein</fullName>
    </submittedName>
</protein>
<dbReference type="KEGG" id="halx:M0R89_01850"/>
<accession>A0A8U0HVV6</accession>
<feature type="region of interest" description="Disordered" evidence="1">
    <location>
        <begin position="1"/>
        <end position="80"/>
    </location>
</feature>
<gene>
    <name evidence="3" type="ORF">M0R89_01850</name>
</gene>
<keyword evidence="2" id="KW-0472">Membrane</keyword>
<keyword evidence="4" id="KW-1185">Reference proteome</keyword>
<dbReference type="Proteomes" id="UP000830729">
    <property type="component" value="Chromosome"/>
</dbReference>
<feature type="transmembrane region" description="Helical" evidence="2">
    <location>
        <begin position="204"/>
        <end position="224"/>
    </location>
</feature>
<evidence type="ECO:0000256" key="2">
    <source>
        <dbReference type="SAM" id="Phobius"/>
    </source>
</evidence>
<name>A0A8U0HVV6_9EURY</name>
<feature type="compositionally biased region" description="Acidic residues" evidence="1">
    <location>
        <begin position="36"/>
        <end position="45"/>
    </location>
</feature>
<evidence type="ECO:0000256" key="1">
    <source>
        <dbReference type="SAM" id="MobiDB-lite"/>
    </source>
</evidence>
<keyword evidence="2" id="KW-0812">Transmembrane</keyword>
<reference evidence="3 4" key="1">
    <citation type="submission" date="2022-04" db="EMBL/GenBank/DDBJ databases">
        <title>Diverse halophilic archaea isolated from saline environments.</title>
        <authorList>
            <person name="Cui H.-L."/>
        </authorList>
    </citation>
    <scope>NUCLEOTIDE SEQUENCE [LARGE SCALE GENOMIC DNA]</scope>
    <source>
        <strain evidence="3 4">XZYJT49</strain>
    </source>
</reference>
<keyword evidence="2" id="KW-1133">Transmembrane helix</keyword>
<dbReference type="GeneID" id="72183903"/>
<evidence type="ECO:0000313" key="3">
    <source>
        <dbReference type="EMBL" id="UPV74826.1"/>
    </source>
</evidence>
<dbReference type="AlphaFoldDB" id="A0A8U0HVV6"/>
<sequence>MSRPSTDGAANAGDGTASDRSAGDRPPSAAAATTDESADGTDDSAGETGDSAGRTEDAAETPEYERLRTKKKERRGNAERAEVRDVFVGERRVVLTVGFPWTTDTERLAYDLDADRDVLKLEALTEAKGFDFEQVSFLEGETLSVVYTGDEWVPEAQIDYVEGEGSAGATFLTELRLLGRELARSPKVVRRLVRLSRTMTTKQTVIAVILVKKLIIVALVAWLVL</sequence>
<dbReference type="EMBL" id="CP096659">
    <property type="protein sequence ID" value="UPV74826.1"/>
    <property type="molecule type" value="Genomic_DNA"/>
</dbReference>
<evidence type="ECO:0000313" key="4">
    <source>
        <dbReference type="Proteomes" id="UP000830729"/>
    </source>
</evidence>
<organism evidence="3 4">
    <name type="scientific">Halorussus limi</name>
    <dbReference type="NCBI Taxonomy" id="2938695"/>
    <lineage>
        <taxon>Archaea</taxon>
        <taxon>Methanobacteriati</taxon>
        <taxon>Methanobacteriota</taxon>
        <taxon>Stenosarchaea group</taxon>
        <taxon>Halobacteria</taxon>
        <taxon>Halobacteriales</taxon>
        <taxon>Haladaptataceae</taxon>
        <taxon>Halorussus</taxon>
    </lineage>
</organism>
<feature type="compositionally biased region" description="Basic and acidic residues" evidence="1">
    <location>
        <begin position="53"/>
        <end position="67"/>
    </location>
</feature>
<feature type="compositionally biased region" description="Low complexity" evidence="1">
    <location>
        <begin position="1"/>
        <end position="19"/>
    </location>
</feature>
<proteinExistence type="predicted"/>